<evidence type="ECO:0000313" key="3">
    <source>
        <dbReference type="Proteomes" id="UP001323798"/>
    </source>
</evidence>
<accession>A0ABZ0SP24</accession>
<dbReference type="PANTHER" id="PTHR43162">
    <property type="match status" value="1"/>
</dbReference>
<gene>
    <name evidence="2" type="ORF">SM116_07410</name>
</gene>
<proteinExistence type="predicted"/>
<keyword evidence="3" id="KW-1185">Reference proteome</keyword>
<sequence>MASILVTGGTGNLGRHVVPLLRAQGHGIRVLSRSPRSGEGVDHVVGDTVSGEGLAAAVAGVDRVLHLAGSNKGDDIGTGHLVDAAHAAGVAHLVMISVVGADRMPIGYFRAKDRAERVLAGSGVPFTVLRAAQFHDFVWGMFGGMVKMPLVPAPRAIRLEPVDVGEVAARLAELVDEAPAGRVADLAGPEILDAPTLLRGIAAVRGVRRPFVPMRVPGAVGRAYRAGDNLAGDGVLRGRVTWAEYLEGRKPVPVGVAGR</sequence>
<dbReference type="Pfam" id="PF13460">
    <property type="entry name" value="NAD_binding_10"/>
    <property type="match status" value="1"/>
</dbReference>
<dbReference type="InterPro" id="IPR051604">
    <property type="entry name" value="Ergot_Alk_Oxidoreductase"/>
</dbReference>
<dbReference type="InterPro" id="IPR036291">
    <property type="entry name" value="NAD(P)-bd_dom_sf"/>
</dbReference>
<protein>
    <submittedName>
        <fullName evidence="2">NAD(P)H-binding protein</fullName>
    </submittedName>
</protein>
<dbReference type="InterPro" id="IPR016040">
    <property type="entry name" value="NAD(P)-bd_dom"/>
</dbReference>
<feature type="domain" description="NAD(P)-binding" evidence="1">
    <location>
        <begin position="8"/>
        <end position="136"/>
    </location>
</feature>
<dbReference type="EMBL" id="CP139368">
    <property type="protein sequence ID" value="WPR91106.1"/>
    <property type="molecule type" value="Genomic_DNA"/>
</dbReference>
<name>A0ABZ0SP24_9MICO</name>
<evidence type="ECO:0000313" key="2">
    <source>
        <dbReference type="EMBL" id="WPR91106.1"/>
    </source>
</evidence>
<organism evidence="2 3">
    <name type="scientific">Microbacterium rhizosphaerae</name>
    <dbReference type="NCBI Taxonomy" id="1678237"/>
    <lineage>
        <taxon>Bacteria</taxon>
        <taxon>Bacillati</taxon>
        <taxon>Actinomycetota</taxon>
        <taxon>Actinomycetes</taxon>
        <taxon>Micrococcales</taxon>
        <taxon>Microbacteriaceae</taxon>
        <taxon>Microbacterium</taxon>
    </lineage>
</organism>
<evidence type="ECO:0000259" key="1">
    <source>
        <dbReference type="Pfam" id="PF13460"/>
    </source>
</evidence>
<dbReference type="PANTHER" id="PTHR43162:SF1">
    <property type="entry name" value="PRESTALK A DIFFERENTIATION PROTEIN A"/>
    <property type="match status" value="1"/>
</dbReference>
<dbReference type="Gene3D" id="3.40.50.720">
    <property type="entry name" value="NAD(P)-binding Rossmann-like Domain"/>
    <property type="match status" value="1"/>
</dbReference>
<reference evidence="2 3" key="1">
    <citation type="submission" date="2023-11" db="EMBL/GenBank/DDBJ databases">
        <title>Genome sequence of Microbacterium rhizosphaerae KACC 19337.</title>
        <authorList>
            <person name="Choi H."/>
            <person name="Kim S."/>
            <person name="Kim Y."/>
            <person name="Kwon S.-W."/>
            <person name="Heo J."/>
        </authorList>
    </citation>
    <scope>NUCLEOTIDE SEQUENCE [LARGE SCALE GENOMIC DNA]</scope>
    <source>
        <strain evidence="2 3">KACC 19337</strain>
    </source>
</reference>
<dbReference type="RefSeq" id="WP_320943807.1">
    <property type="nucleotide sequence ID" value="NZ_BAABEU010000009.1"/>
</dbReference>
<dbReference type="SUPFAM" id="SSF51735">
    <property type="entry name" value="NAD(P)-binding Rossmann-fold domains"/>
    <property type="match status" value="1"/>
</dbReference>
<dbReference type="Proteomes" id="UP001323798">
    <property type="component" value="Chromosome"/>
</dbReference>